<feature type="transmembrane region" description="Helical" evidence="7">
    <location>
        <begin position="74"/>
        <end position="105"/>
    </location>
</feature>
<reference evidence="8 9" key="1">
    <citation type="journal article" date="2019" name="Genome Biol. Evol.">
        <title>The Rhododendron genome and chromosomal organization provide insight into shared whole-genome duplications across the heath family (Ericaceae).</title>
        <authorList>
            <person name="Soza V.L."/>
            <person name="Lindsley D."/>
            <person name="Waalkes A."/>
            <person name="Ramage E."/>
            <person name="Patwardhan R.P."/>
            <person name="Burton J.N."/>
            <person name="Adey A."/>
            <person name="Kumar A."/>
            <person name="Qiu R."/>
            <person name="Shendure J."/>
            <person name="Hall B."/>
        </authorList>
    </citation>
    <scope>NUCLEOTIDE SEQUENCE [LARGE SCALE GENOMIC DNA]</scope>
    <source>
        <strain evidence="8">RSF 1966-606</strain>
    </source>
</reference>
<comment type="function">
    <text evidence="1 7">May be involved in both secretory and endocytic intracellular trafficking in the endosomal/prevacuolar compartments.</text>
</comment>
<dbReference type="InterPro" id="IPR004895">
    <property type="entry name" value="Prenylated_rab_accept_PRA1"/>
</dbReference>
<dbReference type="Pfam" id="PF03208">
    <property type="entry name" value="PRA1"/>
    <property type="match status" value="1"/>
</dbReference>
<comment type="subcellular location">
    <subcellularLocation>
        <location evidence="2 7">Membrane</location>
        <topology evidence="2 7">Multi-pass membrane protein</topology>
    </subcellularLocation>
</comment>
<keyword evidence="7" id="KW-0813">Transport</keyword>
<keyword evidence="5 7" id="KW-1133">Transmembrane helix</keyword>
<keyword evidence="6 7" id="KW-0472">Membrane</keyword>
<gene>
    <name evidence="8" type="ORF">C3L33_04160</name>
</gene>
<name>A0A6A4MBD1_9ERIC</name>
<dbReference type="PANTHER" id="PTHR19317:SF84">
    <property type="entry name" value="PRA1 FAMILY PROTEIN"/>
    <property type="match status" value="1"/>
</dbReference>
<evidence type="ECO:0000256" key="6">
    <source>
        <dbReference type="ARBA" id="ARBA00023136"/>
    </source>
</evidence>
<dbReference type="GO" id="GO:0016020">
    <property type="term" value="C:membrane"/>
    <property type="evidence" value="ECO:0007669"/>
    <property type="project" value="UniProtKB-SubCell"/>
</dbReference>
<evidence type="ECO:0000256" key="1">
    <source>
        <dbReference type="ARBA" id="ARBA00002501"/>
    </source>
</evidence>
<dbReference type="GO" id="GO:0016192">
    <property type="term" value="P:vesicle-mediated transport"/>
    <property type="evidence" value="ECO:0007669"/>
    <property type="project" value="TreeGrafter"/>
</dbReference>
<dbReference type="OrthoDB" id="63113at2759"/>
<dbReference type="AlphaFoldDB" id="A0A6A4MBD1"/>
<evidence type="ECO:0000256" key="7">
    <source>
        <dbReference type="RuleBase" id="RU363107"/>
    </source>
</evidence>
<sequence length="186" mass="20640">MSATSSEYRSLTPGSLSNAGIFSRTLTTAQSLFTTRRPWRQLIGTLSASYSRPLTLGEATSSIKRNLNYFRVNYALFALLVLFLSLLWHPVSMIVFLVVFVAWIALYFSRDEPFVIFNRSVDDRAVMIVLSVVTIVAVMLTGVWLNVLVSVLIGMAIVCVHAAFRVPDDLFLDEEEAAGGLLSVVR</sequence>
<accession>A0A6A4MBD1</accession>
<dbReference type="GO" id="GO:0005794">
    <property type="term" value="C:Golgi apparatus"/>
    <property type="evidence" value="ECO:0007669"/>
    <property type="project" value="TreeGrafter"/>
</dbReference>
<dbReference type="GO" id="GO:0005783">
    <property type="term" value="C:endoplasmic reticulum"/>
    <property type="evidence" value="ECO:0007669"/>
    <property type="project" value="UniProtKB-ARBA"/>
</dbReference>
<evidence type="ECO:0000256" key="2">
    <source>
        <dbReference type="ARBA" id="ARBA00004141"/>
    </source>
</evidence>
<dbReference type="PANTHER" id="PTHR19317">
    <property type="entry name" value="PRENYLATED RAB ACCEPTOR 1-RELATED"/>
    <property type="match status" value="1"/>
</dbReference>
<evidence type="ECO:0000256" key="3">
    <source>
        <dbReference type="ARBA" id="ARBA00006483"/>
    </source>
</evidence>
<organism evidence="8 9">
    <name type="scientific">Rhododendron williamsianum</name>
    <dbReference type="NCBI Taxonomy" id="262921"/>
    <lineage>
        <taxon>Eukaryota</taxon>
        <taxon>Viridiplantae</taxon>
        <taxon>Streptophyta</taxon>
        <taxon>Embryophyta</taxon>
        <taxon>Tracheophyta</taxon>
        <taxon>Spermatophyta</taxon>
        <taxon>Magnoliopsida</taxon>
        <taxon>eudicotyledons</taxon>
        <taxon>Gunneridae</taxon>
        <taxon>Pentapetalae</taxon>
        <taxon>asterids</taxon>
        <taxon>Ericales</taxon>
        <taxon>Ericaceae</taxon>
        <taxon>Ericoideae</taxon>
        <taxon>Rhodoreae</taxon>
        <taxon>Rhododendron</taxon>
    </lineage>
</organism>
<evidence type="ECO:0000256" key="5">
    <source>
        <dbReference type="ARBA" id="ARBA00022989"/>
    </source>
</evidence>
<protein>
    <recommendedName>
        <fullName evidence="7">PRA1 family protein</fullName>
    </recommendedName>
</protein>
<feature type="transmembrane region" description="Helical" evidence="7">
    <location>
        <begin position="125"/>
        <end position="158"/>
    </location>
</feature>
<keyword evidence="4 7" id="KW-0812">Transmembrane</keyword>
<dbReference type="EMBL" id="QEFC01000547">
    <property type="protein sequence ID" value="KAE9463977.1"/>
    <property type="molecule type" value="Genomic_DNA"/>
</dbReference>
<proteinExistence type="inferred from homology"/>
<comment type="caution">
    <text evidence="8">The sequence shown here is derived from an EMBL/GenBank/DDBJ whole genome shotgun (WGS) entry which is preliminary data.</text>
</comment>
<comment type="similarity">
    <text evidence="3 7">Belongs to the PRA1 family.</text>
</comment>
<evidence type="ECO:0000313" key="8">
    <source>
        <dbReference type="EMBL" id="KAE9463977.1"/>
    </source>
</evidence>
<evidence type="ECO:0000313" key="9">
    <source>
        <dbReference type="Proteomes" id="UP000428333"/>
    </source>
</evidence>
<dbReference type="Proteomes" id="UP000428333">
    <property type="component" value="Linkage Group LG03"/>
</dbReference>
<feature type="non-terminal residue" evidence="8">
    <location>
        <position position="1"/>
    </location>
</feature>
<keyword evidence="9" id="KW-1185">Reference proteome</keyword>
<evidence type="ECO:0000256" key="4">
    <source>
        <dbReference type="ARBA" id="ARBA00022692"/>
    </source>
</evidence>